<dbReference type="InterPro" id="IPR011852">
    <property type="entry name" value="TRAP_TAXI"/>
</dbReference>
<proteinExistence type="predicted"/>
<feature type="signal peptide" evidence="1">
    <location>
        <begin position="1"/>
        <end position="24"/>
    </location>
</feature>
<keyword evidence="1" id="KW-0732">Signal</keyword>
<evidence type="ECO:0000313" key="2">
    <source>
        <dbReference type="EMBL" id="GLQ55593.1"/>
    </source>
</evidence>
<comment type="caution">
    <text evidence="2">The sequence shown here is derived from an EMBL/GenBank/DDBJ whole genome shotgun (WGS) entry which is preliminary data.</text>
</comment>
<accession>A0ABQ5W6R5</accession>
<dbReference type="PANTHER" id="PTHR42941">
    <property type="entry name" value="SLL1037 PROTEIN"/>
    <property type="match status" value="1"/>
</dbReference>
<dbReference type="RefSeq" id="WP_284340983.1">
    <property type="nucleotide sequence ID" value="NZ_BSNS01000011.1"/>
</dbReference>
<feature type="chain" id="PRO_5045984576" evidence="1">
    <location>
        <begin position="25"/>
        <end position="328"/>
    </location>
</feature>
<dbReference type="Proteomes" id="UP001156691">
    <property type="component" value="Unassembled WGS sequence"/>
</dbReference>
<evidence type="ECO:0000256" key="1">
    <source>
        <dbReference type="SAM" id="SignalP"/>
    </source>
</evidence>
<dbReference type="Pfam" id="PF16868">
    <property type="entry name" value="NMT1_3"/>
    <property type="match status" value="1"/>
</dbReference>
<gene>
    <name evidence="2" type="ORF">GCM10010862_28520</name>
</gene>
<evidence type="ECO:0000313" key="3">
    <source>
        <dbReference type="Proteomes" id="UP001156691"/>
    </source>
</evidence>
<dbReference type="PANTHER" id="PTHR42941:SF1">
    <property type="entry name" value="SLL1037 PROTEIN"/>
    <property type="match status" value="1"/>
</dbReference>
<name>A0ABQ5W6R5_9HYPH</name>
<reference evidence="3" key="1">
    <citation type="journal article" date="2019" name="Int. J. Syst. Evol. Microbiol.">
        <title>The Global Catalogue of Microorganisms (GCM) 10K type strain sequencing project: providing services to taxonomists for standard genome sequencing and annotation.</title>
        <authorList>
            <consortium name="The Broad Institute Genomics Platform"/>
            <consortium name="The Broad Institute Genome Sequencing Center for Infectious Disease"/>
            <person name="Wu L."/>
            <person name="Ma J."/>
        </authorList>
    </citation>
    <scope>NUCLEOTIDE SEQUENCE [LARGE SCALE GENOMIC DNA]</scope>
    <source>
        <strain evidence="3">NBRC 112416</strain>
    </source>
</reference>
<dbReference type="EMBL" id="BSNS01000011">
    <property type="protein sequence ID" value="GLQ55593.1"/>
    <property type="molecule type" value="Genomic_DNA"/>
</dbReference>
<dbReference type="NCBIfam" id="TIGR02122">
    <property type="entry name" value="TRAP_TAXI"/>
    <property type="match status" value="1"/>
</dbReference>
<organism evidence="2 3">
    <name type="scientific">Devosia nitrariae</name>
    <dbReference type="NCBI Taxonomy" id="2071872"/>
    <lineage>
        <taxon>Bacteria</taxon>
        <taxon>Pseudomonadati</taxon>
        <taxon>Pseudomonadota</taxon>
        <taxon>Alphaproteobacteria</taxon>
        <taxon>Hyphomicrobiales</taxon>
        <taxon>Devosiaceae</taxon>
        <taxon>Devosia</taxon>
    </lineage>
</organism>
<keyword evidence="3" id="KW-1185">Reference proteome</keyword>
<dbReference type="Gene3D" id="3.40.190.10">
    <property type="entry name" value="Periplasmic binding protein-like II"/>
    <property type="match status" value="2"/>
</dbReference>
<protein>
    <submittedName>
        <fullName evidence="2">C4-dicarboxylate ABC transporter substrate-binding protein</fullName>
    </submittedName>
</protein>
<dbReference type="SUPFAM" id="SSF53850">
    <property type="entry name" value="Periplasmic binding protein-like II"/>
    <property type="match status" value="1"/>
</dbReference>
<sequence length="328" mass="34530">MSNKFVKLAAATAAIAALAAPAMAQDSVRLGTSGSGSVFYTLGVGLSQLITEHGGINVSVESVGGSHANVFAMMNDQVDFAIINAMAASDGYFGNPPFPQAVNNCLVAQGQPTLRQVLVRKGAGIETIADLAGKTWITTMPANPDIALISATVAETGGLNQGDWQDVSMAESIEAINGFEGGTIDAVTLPASAGAPNVAQLMDSGTIDFLYMTPENVAAIEPNLPRGLSIFTLPADTYPNQKQPVQVFGMRTILVANCDLPEDIVYRVAQSLFDHVQEFAGYHPTGAEWNVDNTLDRPPVPFHAGTAKYLIEKGRWSAEAQAALEESF</sequence>